<dbReference type="EMBL" id="JAUSUB010000016">
    <property type="protein sequence ID" value="MDQ0271632.1"/>
    <property type="molecule type" value="Genomic_DNA"/>
</dbReference>
<accession>A0ABU0AK36</accession>
<organism evidence="1 2">
    <name type="scientific">Cytobacillus purgationiresistens</name>
    <dbReference type="NCBI Taxonomy" id="863449"/>
    <lineage>
        <taxon>Bacteria</taxon>
        <taxon>Bacillati</taxon>
        <taxon>Bacillota</taxon>
        <taxon>Bacilli</taxon>
        <taxon>Bacillales</taxon>
        <taxon>Bacillaceae</taxon>
        <taxon>Cytobacillus</taxon>
    </lineage>
</organism>
<gene>
    <name evidence="1" type="ORF">J2S17_003520</name>
</gene>
<dbReference type="Proteomes" id="UP001238088">
    <property type="component" value="Unassembled WGS sequence"/>
</dbReference>
<evidence type="ECO:0000313" key="1">
    <source>
        <dbReference type="EMBL" id="MDQ0271632.1"/>
    </source>
</evidence>
<keyword evidence="2" id="KW-1185">Reference proteome</keyword>
<evidence type="ECO:0000313" key="2">
    <source>
        <dbReference type="Proteomes" id="UP001238088"/>
    </source>
</evidence>
<comment type="caution">
    <text evidence="1">The sequence shown here is derived from an EMBL/GenBank/DDBJ whole genome shotgun (WGS) entry which is preliminary data.</text>
</comment>
<proteinExistence type="predicted"/>
<protein>
    <submittedName>
        <fullName evidence="1">Uncharacterized protein</fullName>
    </submittedName>
</protein>
<name>A0ABU0AK36_9BACI</name>
<sequence length="54" mass="6560">MHFLKSLNLKNIIKFRFVSILKIIEYLREETMRRNPIKNSFFERVYIGVSSLLL</sequence>
<reference evidence="1 2" key="1">
    <citation type="submission" date="2023-07" db="EMBL/GenBank/DDBJ databases">
        <title>Genomic Encyclopedia of Type Strains, Phase IV (KMG-IV): sequencing the most valuable type-strain genomes for metagenomic binning, comparative biology and taxonomic classification.</title>
        <authorList>
            <person name="Goeker M."/>
        </authorList>
    </citation>
    <scope>NUCLEOTIDE SEQUENCE [LARGE SCALE GENOMIC DNA]</scope>
    <source>
        <strain evidence="1 2">DSM 23494</strain>
    </source>
</reference>